<evidence type="ECO:0000256" key="9">
    <source>
        <dbReference type="SAM" id="Phobius"/>
    </source>
</evidence>
<dbReference type="Proteomes" id="UP000796761">
    <property type="component" value="Unassembled WGS sequence"/>
</dbReference>
<name>A0A8K1DAR9_9PASS</name>
<keyword evidence="5 9" id="KW-0812">Transmembrane</keyword>
<keyword evidence="7 9" id="KW-1133">Transmembrane helix</keyword>
<dbReference type="InterPro" id="IPR017974">
    <property type="entry name" value="Claudin_CS"/>
</dbReference>
<proteinExistence type="inferred from homology"/>
<keyword evidence="6" id="KW-0965">Cell junction</keyword>
<dbReference type="GO" id="GO:0016020">
    <property type="term" value="C:membrane"/>
    <property type="evidence" value="ECO:0007669"/>
    <property type="project" value="UniProtKB-SubCell"/>
</dbReference>
<evidence type="ECO:0000256" key="2">
    <source>
        <dbReference type="ARBA" id="ARBA00004435"/>
    </source>
</evidence>
<gene>
    <name evidence="10" type="ORF">HGM15179_018818</name>
</gene>
<sequence length="79" mass="7664">MSPGGWRWGPVAAVAAVAVAVTGWGLLVAAVAAGVWGMGGGQSSAVTAVVVTRGLWADCATDPSGVMSCVPLVSLVSLP</sequence>
<evidence type="ECO:0000256" key="4">
    <source>
        <dbReference type="ARBA" id="ARBA00022427"/>
    </source>
</evidence>
<organism evidence="10 11">
    <name type="scientific">Zosterops borbonicus</name>
    <dbReference type="NCBI Taxonomy" id="364589"/>
    <lineage>
        <taxon>Eukaryota</taxon>
        <taxon>Metazoa</taxon>
        <taxon>Chordata</taxon>
        <taxon>Craniata</taxon>
        <taxon>Vertebrata</taxon>
        <taxon>Euteleostomi</taxon>
        <taxon>Archelosauria</taxon>
        <taxon>Archosauria</taxon>
        <taxon>Dinosauria</taxon>
        <taxon>Saurischia</taxon>
        <taxon>Theropoda</taxon>
        <taxon>Coelurosauria</taxon>
        <taxon>Aves</taxon>
        <taxon>Neognathae</taxon>
        <taxon>Neoaves</taxon>
        <taxon>Telluraves</taxon>
        <taxon>Australaves</taxon>
        <taxon>Passeriformes</taxon>
        <taxon>Sylvioidea</taxon>
        <taxon>Zosteropidae</taxon>
        <taxon>Zosterops</taxon>
    </lineage>
</organism>
<evidence type="ECO:0000256" key="8">
    <source>
        <dbReference type="ARBA" id="ARBA00023136"/>
    </source>
</evidence>
<evidence type="ECO:0000256" key="3">
    <source>
        <dbReference type="ARBA" id="ARBA00008295"/>
    </source>
</evidence>
<comment type="caution">
    <text evidence="10">The sequence shown here is derived from an EMBL/GenBank/DDBJ whole genome shotgun (WGS) entry which is preliminary data.</text>
</comment>
<comment type="similarity">
    <text evidence="3">Belongs to the claudin family.</text>
</comment>
<reference evidence="10" key="1">
    <citation type="submission" date="2019-04" db="EMBL/GenBank/DDBJ databases">
        <title>Genome assembly of Zosterops borbonicus 15179.</title>
        <authorList>
            <person name="Leroy T."/>
            <person name="Anselmetti Y."/>
            <person name="Tilak M.-K."/>
            <person name="Nabholz B."/>
        </authorList>
    </citation>
    <scope>NUCLEOTIDE SEQUENCE</scope>
    <source>
        <strain evidence="10">HGM_15179</strain>
        <tissue evidence="10">Muscle</tissue>
    </source>
</reference>
<protein>
    <submittedName>
        <fullName evidence="10">Uncharacterized protein</fullName>
    </submittedName>
</protein>
<dbReference type="PROSITE" id="PS01346">
    <property type="entry name" value="CLAUDIN"/>
    <property type="match status" value="1"/>
</dbReference>
<dbReference type="EMBL" id="SWJQ01001400">
    <property type="protein sequence ID" value="TRZ08292.1"/>
    <property type="molecule type" value="Genomic_DNA"/>
</dbReference>
<keyword evidence="4" id="KW-0796">Tight junction</keyword>
<evidence type="ECO:0000256" key="7">
    <source>
        <dbReference type="ARBA" id="ARBA00022989"/>
    </source>
</evidence>
<feature type="transmembrane region" description="Helical" evidence="9">
    <location>
        <begin position="12"/>
        <end position="36"/>
    </location>
</feature>
<dbReference type="Gene3D" id="1.20.140.150">
    <property type="match status" value="1"/>
</dbReference>
<evidence type="ECO:0000313" key="11">
    <source>
        <dbReference type="Proteomes" id="UP000796761"/>
    </source>
</evidence>
<accession>A0A8K1DAR9</accession>
<keyword evidence="8 9" id="KW-0472">Membrane</keyword>
<dbReference type="GO" id="GO:0005923">
    <property type="term" value="C:bicellular tight junction"/>
    <property type="evidence" value="ECO:0007669"/>
    <property type="project" value="UniProtKB-SubCell"/>
</dbReference>
<evidence type="ECO:0000256" key="5">
    <source>
        <dbReference type="ARBA" id="ARBA00022692"/>
    </source>
</evidence>
<evidence type="ECO:0000256" key="1">
    <source>
        <dbReference type="ARBA" id="ARBA00004141"/>
    </source>
</evidence>
<comment type="subcellular location">
    <subcellularLocation>
        <location evidence="2">Cell junction</location>
        <location evidence="2">Tight junction</location>
    </subcellularLocation>
    <subcellularLocation>
        <location evidence="1">Membrane</location>
        <topology evidence="1">Multi-pass membrane protein</topology>
    </subcellularLocation>
</comment>
<feature type="non-terminal residue" evidence="10">
    <location>
        <position position="79"/>
    </location>
</feature>
<evidence type="ECO:0000313" key="10">
    <source>
        <dbReference type="EMBL" id="TRZ08292.1"/>
    </source>
</evidence>
<evidence type="ECO:0000256" key="6">
    <source>
        <dbReference type="ARBA" id="ARBA00022949"/>
    </source>
</evidence>
<dbReference type="AlphaFoldDB" id="A0A8K1DAR9"/>
<dbReference type="OrthoDB" id="10599475at2759"/>
<keyword evidence="11" id="KW-1185">Reference proteome</keyword>